<dbReference type="InterPro" id="IPR033684">
    <property type="entry name" value="EFM6"/>
</dbReference>
<accession>A0A317XND0</accession>
<feature type="compositionally biased region" description="Low complexity" evidence="2">
    <location>
        <begin position="321"/>
        <end position="333"/>
    </location>
</feature>
<keyword evidence="4" id="KW-1185">Reference proteome</keyword>
<proteinExistence type="inferred from homology"/>
<dbReference type="PANTHER" id="PTHR14614">
    <property type="entry name" value="HEPATOCELLULAR CARCINOMA-ASSOCIATED ANTIGEN"/>
    <property type="match status" value="1"/>
</dbReference>
<protein>
    <recommendedName>
        <fullName evidence="1">Protein-lysine N-methyltransferase EFM6</fullName>
        <ecNumber evidence="1">2.1.1.-</ecNumber>
    </recommendedName>
    <alternativeName>
        <fullName evidence="1">Elongation factor methyltransferase 6</fullName>
    </alternativeName>
</protein>
<feature type="region of interest" description="Disordered" evidence="2">
    <location>
        <begin position="45"/>
        <end position="85"/>
    </location>
</feature>
<dbReference type="EMBL" id="KZ819194">
    <property type="protein sequence ID" value="PWY99776.1"/>
    <property type="molecule type" value="Genomic_DNA"/>
</dbReference>
<keyword evidence="1" id="KW-0489">Methyltransferase</keyword>
<feature type="compositionally biased region" description="Basic and acidic residues" evidence="2">
    <location>
        <begin position="52"/>
        <end position="72"/>
    </location>
</feature>
<feature type="compositionally biased region" description="Gly residues" evidence="2">
    <location>
        <begin position="147"/>
        <end position="156"/>
    </location>
</feature>
<evidence type="ECO:0000256" key="1">
    <source>
        <dbReference type="HAMAP-Rule" id="MF_03198"/>
    </source>
</evidence>
<organism evidence="3 4">
    <name type="scientific">Testicularia cyperi</name>
    <dbReference type="NCBI Taxonomy" id="1882483"/>
    <lineage>
        <taxon>Eukaryota</taxon>
        <taxon>Fungi</taxon>
        <taxon>Dikarya</taxon>
        <taxon>Basidiomycota</taxon>
        <taxon>Ustilaginomycotina</taxon>
        <taxon>Ustilaginomycetes</taxon>
        <taxon>Ustilaginales</taxon>
        <taxon>Anthracoideaceae</taxon>
        <taxon>Testicularia</taxon>
    </lineage>
</organism>
<dbReference type="AlphaFoldDB" id="A0A317XND0"/>
<feature type="binding site" evidence="1">
    <location>
        <begin position="256"/>
        <end position="258"/>
    </location>
    <ligand>
        <name>S-adenosyl-L-methionine</name>
        <dbReference type="ChEBI" id="CHEBI:59789"/>
    </ligand>
</feature>
<dbReference type="EC" id="2.1.1.-" evidence="1"/>
<feature type="region of interest" description="Disordered" evidence="2">
    <location>
        <begin position="125"/>
        <end position="168"/>
    </location>
</feature>
<name>A0A317XND0_9BASI</name>
<dbReference type="GO" id="GO:0016279">
    <property type="term" value="F:protein-lysine N-methyltransferase activity"/>
    <property type="evidence" value="ECO:0007669"/>
    <property type="project" value="UniProtKB-UniRule"/>
</dbReference>
<keyword evidence="1" id="KW-0963">Cytoplasm</keyword>
<dbReference type="Proteomes" id="UP000246740">
    <property type="component" value="Unassembled WGS sequence"/>
</dbReference>
<dbReference type="OrthoDB" id="407325at2759"/>
<comment type="similarity">
    <text evidence="1">Belongs to the class I-like SAM-binding methyltransferase superfamily. METTL21 family. EFM6 subfamily.</text>
</comment>
<dbReference type="InterPro" id="IPR019410">
    <property type="entry name" value="Methyltransf_16"/>
</dbReference>
<keyword evidence="1" id="KW-0949">S-adenosyl-L-methionine</keyword>
<gene>
    <name evidence="1" type="primary">EFM6</name>
    <name evidence="3" type="ORF">BCV70DRAFT_200689</name>
</gene>
<dbReference type="Pfam" id="PF10294">
    <property type="entry name" value="Methyltransf_16"/>
    <property type="match status" value="1"/>
</dbReference>
<dbReference type="PANTHER" id="PTHR14614:SF132">
    <property type="entry name" value="PROTEIN-LYSINE METHYLTRANSFERASE C42C1.13"/>
    <property type="match status" value="1"/>
</dbReference>
<dbReference type="InterPro" id="IPR029063">
    <property type="entry name" value="SAM-dependent_MTases_sf"/>
</dbReference>
<feature type="binding site" evidence="1">
    <location>
        <position position="279"/>
    </location>
    <ligand>
        <name>S-adenosyl-L-methionine</name>
        <dbReference type="ChEBI" id="CHEBI:59789"/>
    </ligand>
</feature>
<sequence>MGDVALQTDGEGEGGGQPRIFRNSLEEAEALDLVDPLRHLLSVSDSASDDDTATKPRIHPEATIKDTRKNEIEIESPARANDIRDARSSADYSLVPTQRESIINQRAVIRYFRDPTRTPVLINEPASLPARNGSDGVNPKADIGIRNGNGSGNGDGDGNEVASTTQQSKAQEYWDVTLKLDMTTGCGGKIWPAAEVLGQYIASRYSSPSSPTSLSTPKSTSNSTSTSTSTSEKEGVVTEKEKRTYDWRGKTIVELGSGTGLVGFLVSKLGLGCRVWVTDQIPMLALMRENLTLNPFPPVPGETCVVEELNWGEPLPPAPSPSASSALNSNSNSTQVPPKPDVLLLADCVYLESAFQPLVDTMVELSSKDTEILFCYQKRRKADKRFFGLLKKHFTFHDVDDDDPARTLTYRRQGTQLLRVYRK</sequence>
<dbReference type="Gene3D" id="3.40.50.150">
    <property type="entry name" value="Vaccinia Virus protein VP39"/>
    <property type="match status" value="1"/>
</dbReference>
<evidence type="ECO:0000313" key="3">
    <source>
        <dbReference type="EMBL" id="PWY99776.1"/>
    </source>
</evidence>
<feature type="region of interest" description="Disordered" evidence="2">
    <location>
        <begin position="311"/>
        <end position="334"/>
    </location>
</feature>
<reference evidence="3 4" key="1">
    <citation type="journal article" date="2018" name="Mol. Biol. Evol.">
        <title>Broad Genomic Sampling Reveals a Smut Pathogenic Ancestry of the Fungal Clade Ustilaginomycotina.</title>
        <authorList>
            <person name="Kijpornyongpan T."/>
            <person name="Mondo S.J."/>
            <person name="Barry K."/>
            <person name="Sandor L."/>
            <person name="Lee J."/>
            <person name="Lipzen A."/>
            <person name="Pangilinan J."/>
            <person name="LaButti K."/>
            <person name="Hainaut M."/>
            <person name="Henrissat B."/>
            <person name="Grigoriev I.V."/>
            <person name="Spatafora J.W."/>
            <person name="Aime M.C."/>
        </authorList>
    </citation>
    <scope>NUCLEOTIDE SEQUENCE [LARGE SCALE GENOMIC DNA]</scope>
    <source>
        <strain evidence="3 4">MCA 3645</strain>
    </source>
</reference>
<comment type="subcellular location">
    <subcellularLocation>
        <location evidence="1">Cytoplasm</location>
    </subcellularLocation>
</comment>
<keyword evidence="1" id="KW-0808">Transferase</keyword>
<feature type="binding site" evidence="1">
    <location>
        <position position="311"/>
    </location>
    <ligand>
        <name>S-adenosyl-L-methionine</name>
        <dbReference type="ChEBI" id="CHEBI:59789"/>
    </ligand>
</feature>
<feature type="region of interest" description="Disordered" evidence="2">
    <location>
        <begin position="207"/>
        <end position="242"/>
    </location>
</feature>
<feature type="binding site" evidence="1">
    <location>
        <position position="191"/>
    </location>
    <ligand>
        <name>S-adenosyl-L-methionine</name>
        <dbReference type="ChEBI" id="CHEBI:59789"/>
    </ligand>
</feature>
<dbReference type="SUPFAM" id="SSF53335">
    <property type="entry name" value="S-adenosyl-L-methionine-dependent methyltransferases"/>
    <property type="match status" value="1"/>
</dbReference>
<evidence type="ECO:0000256" key="2">
    <source>
        <dbReference type="SAM" id="MobiDB-lite"/>
    </source>
</evidence>
<dbReference type="InParanoid" id="A0A317XND0"/>
<feature type="compositionally biased region" description="Basic and acidic residues" evidence="2">
    <location>
        <begin position="231"/>
        <end position="242"/>
    </location>
</feature>
<dbReference type="GO" id="GO:0005737">
    <property type="term" value="C:cytoplasm"/>
    <property type="evidence" value="ECO:0007669"/>
    <property type="project" value="UniProtKB-SubCell"/>
</dbReference>
<comment type="function">
    <text evidence="1">S-adenosyl-L-methionine-dependent protein-lysine N-methyltransferase that methylates elongation factor 1-alpha.</text>
</comment>
<dbReference type="HAMAP" id="MF_03198">
    <property type="entry name" value="Methyltr_EFM6"/>
    <property type="match status" value="1"/>
</dbReference>
<dbReference type="GO" id="GO:0032259">
    <property type="term" value="P:methylation"/>
    <property type="evidence" value="ECO:0007669"/>
    <property type="project" value="UniProtKB-KW"/>
</dbReference>
<evidence type="ECO:0000313" key="4">
    <source>
        <dbReference type="Proteomes" id="UP000246740"/>
    </source>
</evidence>
<feature type="binding site" evidence="1">
    <location>
        <position position="346"/>
    </location>
    <ligand>
        <name>S-adenosyl-L-methionine</name>
        <dbReference type="ChEBI" id="CHEBI:59789"/>
    </ligand>
</feature>
<feature type="compositionally biased region" description="Low complexity" evidence="2">
    <location>
        <begin position="207"/>
        <end position="230"/>
    </location>
</feature>
<dbReference type="STRING" id="1882483.A0A317XND0"/>